<accession>A0A9X2XGJ8</accession>
<proteinExistence type="predicted"/>
<reference evidence="1" key="1">
    <citation type="submission" date="2022-09" db="EMBL/GenBank/DDBJ databases">
        <authorList>
            <person name="Cesa-Luna C."/>
            <person name="Girard L."/>
            <person name="Lood C."/>
            <person name="Hofte M."/>
            <person name="De Mot R."/>
        </authorList>
    </citation>
    <scope>NUCLEOTIDE SEQUENCE</scope>
    <source>
        <strain evidence="1">B1M3-32</strain>
    </source>
</reference>
<protein>
    <submittedName>
        <fullName evidence="1">Uncharacterized protein</fullName>
    </submittedName>
</protein>
<evidence type="ECO:0000313" key="1">
    <source>
        <dbReference type="EMBL" id="MCU7248293.1"/>
    </source>
</evidence>
<dbReference type="SUPFAM" id="SSF88697">
    <property type="entry name" value="PUA domain-like"/>
    <property type="match status" value="1"/>
</dbReference>
<dbReference type="Gene3D" id="2.30.130.30">
    <property type="entry name" value="Hypothetical protein"/>
    <property type="match status" value="1"/>
</dbReference>
<comment type="caution">
    <text evidence="1">The sequence shown here is derived from an EMBL/GenBank/DDBJ whole genome shotgun (WGS) entry which is preliminary data.</text>
</comment>
<dbReference type="AlphaFoldDB" id="A0A9X2XGJ8"/>
<keyword evidence="2" id="KW-1185">Reference proteome</keyword>
<sequence>MKSDNILISLTPRHASNVFSGSKTVELRRRSMNIQPGTTTWIYVKLPIGAITGCVTISAIHNFSPRTLWEKFGPVSGLTRIEFFKYFDGVKKGVALELIDAKTLKNPLSLTTLRTHVVGFQPPQFFTHLLDENLILIAAEKALYQ</sequence>
<dbReference type="Proteomes" id="UP001139955">
    <property type="component" value="Unassembled WGS sequence"/>
</dbReference>
<dbReference type="EMBL" id="JAOSKY010000005">
    <property type="protein sequence ID" value="MCU7248293.1"/>
    <property type="molecule type" value="Genomic_DNA"/>
</dbReference>
<evidence type="ECO:0000313" key="2">
    <source>
        <dbReference type="Proteomes" id="UP001139955"/>
    </source>
</evidence>
<dbReference type="InterPro" id="IPR015947">
    <property type="entry name" value="PUA-like_sf"/>
</dbReference>
<organism evidence="1 2">
    <name type="scientific">Pseudomonas koreensis</name>
    <dbReference type="NCBI Taxonomy" id="198620"/>
    <lineage>
        <taxon>Bacteria</taxon>
        <taxon>Pseudomonadati</taxon>
        <taxon>Pseudomonadota</taxon>
        <taxon>Gammaproteobacteria</taxon>
        <taxon>Pseudomonadales</taxon>
        <taxon>Pseudomonadaceae</taxon>
        <taxon>Pseudomonas</taxon>
    </lineage>
</organism>
<reference evidence="1" key="2">
    <citation type="journal article" date="2023" name="mSystems">
        <title>Charting the Lipopeptidome of Nonpathogenic Pseudomonas.</title>
        <authorList>
            <person name="Cesa-Luna C."/>
            <person name="Geudens N."/>
            <person name="Girard L."/>
            <person name="De Roo V."/>
            <person name="Maklad H.R."/>
            <person name="Martins J.C."/>
            <person name="Hofte M."/>
            <person name="De Mot R."/>
        </authorList>
    </citation>
    <scope>NUCLEOTIDE SEQUENCE</scope>
    <source>
        <strain evidence="1">B1M3-32</strain>
    </source>
</reference>
<gene>
    <name evidence="1" type="ORF">OC940_10825</name>
</gene>
<dbReference type="RefSeq" id="WP_301621882.1">
    <property type="nucleotide sequence ID" value="NZ_JAOSKY010000005.1"/>
</dbReference>
<name>A0A9X2XGJ8_9PSED</name>